<protein>
    <recommendedName>
        <fullName evidence="3">Addiction module antidote protein</fullName>
    </recommendedName>
</protein>
<keyword evidence="2" id="KW-1185">Reference proteome</keyword>
<accession>A0A917EAS7</accession>
<sequence>MTNNTIPWDAVNYLNTETDIAEYLAAASETGNPEDITHGLAVVARALTKKLSSRA</sequence>
<name>A0A917EAS7_9SPHN</name>
<dbReference type="Proteomes" id="UP000635071">
    <property type="component" value="Unassembled WGS sequence"/>
</dbReference>
<reference evidence="1" key="2">
    <citation type="submission" date="2020-09" db="EMBL/GenBank/DDBJ databases">
        <authorList>
            <person name="Sun Q."/>
            <person name="Zhou Y."/>
        </authorList>
    </citation>
    <scope>NUCLEOTIDE SEQUENCE</scope>
    <source>
        <strain evidence="1">CGMCC 1.15519</strain>
    </source>
</reference>
<evidence type="ECO:0000313" key="2">
    <source>
        <dbReference type="Proteomes" id="UP000635071"/>
    </source>
</evidence>
<proteinExistence type="predicted"/>
<comment type="caution">
    <text evidence="1">The sequence shown here is derived from an EMBL/GenBank/DDBJ whole genome shotgun (WGS) entry which is preliminary data.</text>
</comment>
<evidence type="ECO:0000313" key="1">
    <source>
        <dbReference type="EMBL" id="GGE18809.1"/>
    </source>
</evidence>
<dbReference type="InterPro" id="IPR014057">
    <property type="entry name" value="HI1420"/>
</dbReference>
<dbReference type="AlphaFoldDB" id="A0A917EAS7"/>
<reference evidence="1" key="1">
    <citation type="journal article" date="2014" name="Int. J. Syst. Evol. Microbiol.">
        <title>Complete genome sequence of Corynebacterium casei LMG S-19264T (=DSM 44701T), isolated from a smear-ripened cheese.</title>
        <authorList>
            <consortium name="US DOE Joint Genome Institute (JGI-PGF)"/>
            <person name="Walter F."/>
            <person name="Albersmeier A."/>
            <person name="Kalinowski J."/>
            <person name="Ruckert C."/>
        </authorList>
    </citation>
    <scope>NUCLEOTIDE SEQUENCE</scope>
    <source>
        <strain evidence="1">CGMCC 1.15519</strain>
    </source>
</reference>
<gene>
    <name evidence="1" type="ORF">GCM10011529_26600</name>
</gene>
<organism evidence="1 2">
    <name type="scientific">Sandarakinorhabdus glacialis</name>
    <dbReference type="NCBI Taxonomy" id="1614636"/>
    <lineage>
        <taxon>Bacteria</taxon>
        <taxon>Pseudomonadati</taxon>
        <taxon>Pseudomonadota</taxon>
        <taxon>Alphaproteobacteria</taxon>
        <taxon>Sphingomonadales</taxon>
        <taxon>Sphingosinicellaceae</taxon>
        <taxon>Sandarakinorhabdus</taxon>
    </lineage>
</organism>
<evidence type="ECO:0008006" key="3">
    <source>
        <dbReference type="Google" id="ProtNLM"/>
    </source>
</evidence>
<dbReference type="Pfam" id="PF21716">
    <property type="entry name" value="dnstrm_HI1420"/>
    <property type="match status" value="1"/>
</dbReference>
<dbReference type="EMBL" id="BMJM01000011">
    <property type="protein sequence ID" value="GGE18809.1"/>
    <property type="molecule type" value="Genomic_DNA"/>
</dbReference>